<gene>
    <name evidence="3" type="ORF">Q9L58_006683</name>
</gene>
<evidence type="ECO:0000313" key="3">
    <source>
        <dbReference type="EMBL" id="KAL0634362.1"/>
    </source>
</evidence>
<dbReference type="Pfam" id="PF07933">
    <property type="entry name" value="DUF1681"/>
    <property type="match status" value="1"/>
</dbReference>
<feature type="domain" description="NECAP PHear" evidence="2">
    <location>
        <begin position="6"/>
        <end position="166"/>
    </location>
</feature>
<protein>
    <recommendedName>
        <fullName evidence="2">NECAP PHear domain-containing protein</fullName>
    </recommendedName>
</protein>
<dbReference type="InterPro" id="IPR011993">
    <property type="entry name" value="PH-like_dom_sf"/>
</dbReference>
<dbReference type="PANTHER" id="PTHR12847:SF9">
    <property type="entry name" value="NECAP-LIKE PROTEIN CG9132"/>
    <property type="match status" value="1"/>
</dbReference>
<keyword evidence="4" id="KW-1185">Reference proteome</keyword>
<evidence type="ECO:0000256" key="1">
    <source>
        <dbReference type="SAM" id="MobiDB-lite"/>
    </source>
</evidence>
<feature type="region of interest" description="Disordered" evidence="1">
    <location>
        <begin position="166"/>
        <end position="227"/>
    </location>
</feature>
<accession>A0ABR3GF49</accession>
<evidence type="ECO:0000259" key="2">
    <source>
        <dbReference type="Pfam" id="PF07933"/>
    </source>
</evidence>
<dbReference type="EMBL" id="JBBBZM010000096">
    <property type="protein sequence ID" value="KAL0634362.1"/>
    <property type="molecule type" value="Genomic_DNA"/>
</dbReference>
<name>A0ABR3GF49_9PEZI</name>
<dbReference type="Proteomes" id="UP001447188">
    <property type="component" value="Unassembled WGS sequence"/>
</dbReference>
<evidence type="ECO:0000313" key="4">
    <source>
        <dbReference type="Proteomes" id="UP001447188"/>
    </source>
</evidence>
<reference evidence="3 4" key="1">
    <citation type="submission" date="2024-02" db="EMBL/GenBank/DDBJ databases">
        <title>Discinaceae phylogenomics.</title>
        <authorList>
            <person name="Dirks A.C."/>
            <person name="James T.Y."/>
        </authorList>
    </citation>
    <scope>NUCLEOTIDE SEQUENCE [LARGE SCALE GENOMIC DNA]</scope>
    <source>
        <strain evidence="3 4">ACD0624</strain>
    </source>
</reference>
<dbReference type="InterPro" id="IPR012466">
    <property type="entry name" value="NECAP_PHear"/>
</dbReference>
<comment type="caution">
    <text evidence="3">The sequence shown here is derived from an EMBL/GenBank/DDBJ whole genome shotgun (WGS) entry which is preliminary data.</text>
</comment>
<dbReference type="PANTHER" id="PTHR12847">
    <property type="entry name" value="ATP-BINDING CASSETTE ABC TRANSPORTER-RELATED"/>
    <property type="match status" value="1"/>
</dbReference>
<organism evidence="3 4">
    <name type="scientific">Discina gigas</name>
    <dbReference type="NCBI Taxonomy" id="1032678"/>
    <lineage>
        <taxon>Eukaryota</taxon>
        <taxon>Fungi</taxon>
        <taxon>Dikarya</taxon>
        <taxon>Ascomycota</taxon>
        <taxon>Pezizomycotina</taxon>
        <taxon>Pezizomycetes</taxon>
        <taxon>Pezizales</taxon>
        <taxon>Discinaceae</taxon>
        <taxon>Discina</taxon>
    </lineage>
</organism>
<dbReference type="Gene3D" id="2.30.29.30">
    <property type="entry name" value="Pleckstrin-homology domain (PH domain)/Phosphotyrosine-binding domain (PTB)"/>
    <property type="match status" value="1"/>
</dbReference>
<sequence>MASDDIQRVLFVCSKVYIYAVPPLSSNTGYKAAEWNVDQEKARIFTARVRIVETATVIVGDEDNEKVRTDGAHCVEQVTDSSRFFAVRVVDSGRKAMLGIGFEERSEAFDFGVSLQEVRRHNDFEFNGAAGQNKKGGAKKATELAPVEPRKDYSLKEGETINITIGNKGRRRAPSSPPVDTTGNTDFPLPFLPPPPSAQDVKRRQSQHGMEDFGKLGFDDDAFGDFV</sequence>
<feature type="compositionally biased region" description="Basic and acidic residues" evidence="1">
    <location>
        <begin position="209"/>
        <end position="218"/>
    </location>
</feature>
<proteinExistence type="predicted"/>
<dbReference type="SUPFAM" id="SSF50729">
    <property type="entry name" value="PH domain-like"/>
    <property type="match status" value="1"/>
</dbReference>